<dbReference type="EMBL" id="CAMXCT020000675">
    <property type="protein sequence ID" value="CAL1135372.1"/>
    <property type="molecule type" value="Genomic_DNA"/>
</dbReference>
<gene>
    <name evidence="2" type="ORF">C1SCF055_LOCUS9738</name>
</gene>
<evidence type="ECO:0000313" key="4">
    <source>
        <dbReference type="Proteomes" id="UP001152797"/>
    </source>
</evidence>
<dbReference type="EMBL" id="CAMXCT030000675">
    <property type="protein sequence ID" value="CAL4769309.1"/>
    <property type="molecule type" value="Genomic_DNA"/>
</dbReference>
<keyword evidence="4" id="KW-1185">Reference proteome</keyword>
<name>A0A9P1FPT9_9DINO</name>
<evidence type="ECO:0000256" key="1">
    <source>
        <dbReference type="SAM" id="MobiDB-lite"/>
    </source>
</evidence>
<protein>
    <submittedName>
        <fullName evidence="2">Uncharacterized protein</fullName>
    </submittedName>
</protein>
<reference evidence="2" key="1">
    <citation type="submission" date="2022-10" db="EMBL/GenBank/DDBJ databases">
        <authorList>
            <person name="Chen Y."/>
            <person name="Dougan E. K."/>
            <person name="Chan C."/>
            <person name="Rhodes N."/>
            <person name="Thang M."/>
        </authorList>
    </citation>
    <scope>NUCLEOTIDE SEQUENCE</scope>
</reference>
<organism evidence="2">
    <name type="scientific">Cladocopium goreaui</name>
    <dbReference type="NCBI Taxonomy" id="2562237"/>
    <lineage>
        <taxon>Eukaryota</taxon>
        <taxon>Sar</taxon>
        <taxon>Alveolata</taxon>
        <taxon>Dinophyceae</taxon>
        <taxon>Suessiales</taxon>
        <taxon>Symbiodiniaceae</taxon>
        <taxon>Cladocopium</taxon>
    </lineage>
</organism>
<reference evidence="3" key="2">
    <citation type="submission" date="2024-04" db="EMBL/GenBank/DDBJ databases">
        <authorList>
            <person name="Chen Y."/>
            <person name="Shah S."/>
            <person name="Dougan E. K."/>
            <person name="Thang M."/>
            <person name="Chan C."/>
        </authorList>
    </citation>
    <scope>NUCLEOTIDE SEQUENCE [LARGE SCALE GENOMIC DNA]</scope>
</reference>
<comment type="caution">
    <text evidence="2">The sequence shown here is derived from an EMBL/GenBank/DDBJ whole genome shotgun (WGS) entry which is preliminary data.</text>
</comment>
<dbReference type="AlphaFoldDB" id="A0A9P1FPT9"/>
<accession>A0A9P1FPT9</accession>
<feature type="region of interest" description="Disordered" evidence="1">
    <location>
        <begin position="1"/>
        <end position="28"/>
    </location>
</feature>
<dbReference type="Proteomes" id="UP001152797">
    <property type="component" value="Unassembled WGS sequence"/>
</dbReference>
<proteinExistence type="predicted"/>
<feature type="compositionally biased region" description="Low complexity" evidence="1">
    <location>
        <begin position="7"/>
        <end position="21"/>
    </location>
</feature>
<dbReference type="EMBL" id="CAMXCT010000675">
    <property type="protein sequence ID" value="CAI3981997.1"/>
    <property type="molecule type" value="Genomic_DNA"/>
</dbReference>
<sequence length="295" mass="31642">MGRFTKAKGPAAASAESSAGGQTPSLTPLSTLARMQPLPLSLVNTVARVTYICGHAVGKYPAFKVVVSGQEAEGEVTQVLVKFNGMPREVPQLDSLVELQGCELRDAWRNATGAIPEGQVIAGLSSRELALNLLQGKRKREAPQCLVHWQIDRSTLRILVGHPDASTFPKATFELLELKHLPADSFGCCGFKICEVGPLGGDGDKVRRQIRVSEISGTAEVSEKSSDVERNLATLTLAAKRLEVNDFAGAVTALEGLTGDCQRRAGSWLRSARQGLLWQQTFEALQAKAHCLNAA</sequence>
<evidence type="ECO:0000313" key="2">
    <source>
        <dbReference type="EMBL" id="CAI3981997.1"/>
    </source>
</evidence>
<evidence type="ECO:0000313" key="3">
    <source>
        <dbReference type="EMBL" id="CAL1135372.1"/>
    </source>
</evidence>